<dbReference type="HAMAP" id="MF_01456">
    <property type="entry name" value="NDH1_NuoK"/>
    <property type="match status" value="1"/>
</dbReference>
<dbReference type="GO" id="GO:0016651">
    <property type="term" value="F:oxidoreductase activity, acting on NAD(P)H"/>
    <property type="evidence" value="ECO:0007669"/>
    <property type="project" value="InterPro"/>
</dbReference>
<evidence type="ECO:0000256" key="3">
    <source>
        <dbReference type="ARBA" id="ARBA00022448"/>
    </source>
</evidence>
<feature type="transmembrane region" description="Helical" evidence="9">
    <location>
        <begin position="39"/>
        <end position="57"/>
    </location>
</feature>
<dbReference type="RefSeq" id="YP_009144730.1">
    <property type="nucleotide sequence ID" value="NC_027265.1"/>
</dbReference>
<evidence type="ECO:0000256" key="9">
    <source>
        <dbReference type="SAM" id="Phobius"/>
    </source>
</evidence>
<dbReference type="InterPro" id="IPR001133">
    <property type="entry name" value="NADH_UbQ_OxRdtase_chain4L/K"/>
</dbReference>
<evidence type="ECO:0000313" key="10">
    <source>
        <dbReference type="EMBL" id="AKJ77338.1"/>
    </source>
</evidence>
<dbReference type="AlphaFoldDB" id="A0A0G3F808"/>
<sequence>MIEIELNFYLLGTAIVLFHIGMLGLVLNRGNILKTIMSLEILLLSVNLSFITFSLYLDDIVGYIFVFFILVLSATESSVGLAILSVFYEQRDDIALDPIKIQNQNLKT</sequence>
<dbReference type="NCBIfam" id="NF004323">
    <property type="entry name" value="PRK05715.1-5"/>
    <property type="match status" value="1"/>
</dbReference>
<dbReference type="Gene3D" id="1.10.287.3510">
    <property type="match status" value="1"/>
</dbReference>
<accession>A0A0G3F808</accession>
<dbReference type="PANTHER" id="PTHR11434">
    <property type="entry name" value="NADH-UBIQUINONE OXIDOREDUCTASE SUBUNIT ND4L"/>
    <property type="match status" value="1"/>
</dbReference>
<keyword evidence="10" id="KW-0496">Mitochondrion</keyword>
<reference evidence="10" key="1">
    <citation type="submission" date="2015-04" db="EMBL/GenBank/DDBJ databases">
        <title>Pseudonitzschia multiseries mitochondrial genome.</title>
        <authorList>
            <person name="Bi G."/>
            <person name="Yuan X."/>
            <person name="Cao M."/>
        </authorList>
    </citation>
    <scope>NUCLEOTIDE SEQUENCE</scope>
</reference>
<feature type="transmembrane region" description="Helical" evidence="9">
    <location>
        <begin position="63"/>
        <end position="88"/>
    </location>
</feature>
<keyword evidence="7" id="KW-0520">NAD</keyword>
<dbReference type="GO" id="GO:0042773">
    <property type="term" value="P:ATP synthesis coupled electron transport"/>
    <property type="evidence" value="ECO:0007669"/>
    <property type="project" value="InterPro"/>
</dbReference>
<keyword evidence="8 9" id="KW-0472">Membrane</keyword>
<keyword evidence="6 9" id="KW-1133">Transmembrane helix</keyword>
<dbReference type="GeneID" id="24570646"/>
<evidence type="ECO:0000256" key="5">
    <source>
        <dbReference type="ARBA" id="ARBA00022967"/>
    </source>
</evidence>
<gene>
    <name evidence="10" type="primary">nad4L</name>
</gene>
<geneLocation type="mitochondrion" evidence="10"/>
<feature type="transmembrane region" description="Helical" evidence="9">
    <location>
        <begin position="6"/>
        <end position="27"/>
    </location>
</feature>
<evidence type="ECO:0000256" key="8">
    <source>
        <dbReference type="ARBA" id="ARBA00023136"/>
    </source>
</evidence>
<evidence type="ECO:0000256" key="2">
    <source>
        <dbReference type="ARBA" id="ARBA00010519"/>
    </source>
</evidence>
<dbReference type="InterPro" id="IPR039428">
    <property type="entry name" value="NUOK/Mnh_C1-like"/>
</dbReference>
<evidence type="ECO:0000256" key="4">
    <source>
        <dbReference type="ARBA" id="ARBA00022692"/>
    </source>
</evidence>
<keyword evidence="3" id="KW-0813">Transport</keyword>
<dbReference type="NCBIfam" id="NF004320">
    <property type="entry name" value="PRK05715.1-2"/>
    <property type="match status" value="1"/>
</dbReference>
<dbReference type="EMBL" id="KR149143">
    <property type="protein sequence ID" value="AKJ77338.1"/>
    <property type="molecule type" value="Genomic_DNA"/>
</dbReference>
<name>A0A0G3F808_PSEMU</name>
<comment type="similarity">
    <text evidence="2">Belongs to the complex I subunit 4L family.</text>
</comment>
<protein>
    <submittedName>
        <fullName evidence="10">NADH dehydrogenase subunit 4L</fullName>
    </submittedName>
</protein>
<keyword evidence="4 9" id="KW-0812">Transmembrane</keyword>
<evidence type="ECO:0000256" key="6">
    <source>
        <dbReference type="ARBA" id="ARBA00022989"/>
    </source>
</evidence>
<dbReference type="PANTHER" id="PTHR11434:SF21">
    <property type="entry name" value="NADH DEHYDROGENASE SUBUNIT 4L-RELATED"/>
    <property type="match status" value="1"/>
</dbReference>
<keyword evidence="5" id="KW-1278">Translocase</keyword>
<proteinExistence type="inferred from homology"/>
<dbReference type="GO" id="GO:0030964">
    <property type="term" value="C:NADH dehydrogenase complex"/>
    <property type="evidence" value="ECO:0007669"/>
    <property type="project" value="TreeGrafter"/>
</dbReference>
<comment type="subcellular location">
    <subcellularLocation>
        <location evidence="1">Membrane</location>
        <topology evidence="1">Multi-pass membrane protein</topology>
    </subcellularLocation>
</comment>
<evidence type="ECO:0000256" key="1">
    <source>
        <dbReference type="ARBA" id="ARBA00004141"/>
    </source>
</evidence>
<dbReference type="Pfam" id="PF00420">
    <property type="entry name" value="Oxidored_q2"/>
    <property type="match status" value="1"/>
</dbReference>
<evidence type="ECO:0000256" key="7">
    <source>
        <dbReference type="ARBA" id="ARBA00023027"/>
    </source>
</evidence>
<organism evidence="10">
    <name type="scientific">Pseudo-nitzschia multiseries</name>
    <name type="common">Marine planktonic diatom</name>
    <name type="synonym">Nitzschia pungens f. multiseries</name>
    <dbReference type="NCBI Taxonomy" id="37319"/>
    <lineage>
        <taxon>Eukaryota</taxon>
        <taxon>Sar</taxon>
        <taxon>Stramenopiles</taxon>
        <taxon>Ochrophyta</taxon>
        <taxon>Bacillariophyta</taxon>
        <taxon>Bacillariophyceae</taxon>
        <taxon>Bacillariophycidae</taxon>
        <taxon>Bacillariales</taxon>
        <taxon>Bacillariaceae</taxon>
        <taxon>Pseudo-nitzschia</taxon>
    </lineage>
</organism>